<comment type="similarity">
    <text evidence="1">Belongs to the LysR transcriptional regulatory family.</text>
</comment>
<evidence type="ECO:0000259" key="5">
    <source>
        <dbReference type="PROSITE" id="PS50931"/>
    </source>
</evidence>
<dbReference type="Pfam" id="PF00126">
    <property type="entry name" value="HTH_1"/>
    <property type="match status" value="1"/>
</dbReference>
<gene>
    <name evidence="6" type="ORF">N479_00915</name>
</gene>
<dbReference type="GO" id="GO:0043565">
    <property type="term" value="F:sequence-specific DNA binding"/>
    <property type="evidence" value="ECO:0007669"/>
    <property type="project" value="TreeGrafter"/>
</dbReference>
<keyword evidence="3" id="KW-0238">DNA-binding</keyword>
<dbReference type="Gene3D" id="1.10.10.10">
    <property type="entry name" value="Winged helix-like DNA-binding domain superfamily/Winged helix DNA-binding domain"/>
    <property type="match status" value="1"/>
</dbReference>
<dbReference type="GO" id="GO:0003700">
    <property type="term" value="F:DNA-binding transcription factor activity"/>
    <property type="evidence" value="ECO:0007669"/>
    <property type="project" value="InterPro"/>
</dbReference>
<evidence type="ECO:0000256" key="3">
    <source>
        <dbReference type="ARBA" id="ARBA00023125"/>
    </source>
</evidence>
<accession>A0A0F6AEZ7</accession>
<dbReference type="AlphaFoldDB" id="A0A0F6AEZ7"/>
<evidence type="ECO:0000256" key="2">
    <source>
        <dbReference type="ARBA" id="ARBA00023015"/>
    </source>
</evidence>
<proteinExistence type="inferred from homology"/>
<evidence type="ECO:0000313" key="6">
    <source>
        <dbReference type="EMBL" id="KKE84780.1"/>
    </source>
</evidence>
<sequence length="327" mass="37193">MTLSSAQIKELLCKKIYTQDLDEVKNIIFMQKLNWDDFKVAHTVAKAGSLAKAATILKCNHTTVLRHINRLEDALNVTLFIRHQRGYQLTDAGQIMSETLDDLDIQFIALEDKLQSIQQDFSGKIRITTVTSYSALLAPAMQQFRKQYPKVRIELLATDEVIPPQSGNIHVSLRAGPEPKEPDLIAKHVISLKISYFASKEYMSEYGLPQCEDEFNQFHWLMPDSSKHHIPFINQVIKRLKNDSIVYTSNQFSDIQSAVVSGMGIGPLSENDAIKYPNLVRLDGCPLLCTENVGALWYTYHKDLKQNAKIRALYEYLVAHTQHLSVE</sequence>
<dbReference type="InterPro" id="IPR058163">
    <property type="entry name" value="LysR-type_TF_proteobact-type"/>
</dbReference>
<dbReference type="EMBL" id="AUXW01000112">
    <property type="protein sequence ID" value="KKE84780.1"/>
    <property type="molecule type" value="Genomic_DNA"/>
</dbReference>
<dbReference type="SUPFAM" id="SSF53850">
    <property type="entry name" value="Periplasmic binding protein-like II"/>
    <property type="match status" value="1"/>
</dbReference>
<comment type="caution">
    <text evidence="6">The sequence shown here is derived from an EMBL/GenBank/DDBJ whole genome shotgun (WGS) entry which is preliminary data.</text>
</comment>
<protein>
    <recommendedName>
        <fullName evidence="5">HTH lysR-type domain-containing protein</fullName>
    </recommendedName>
</protein>
<dbReference type="SUPFAM" id="SSF46785">
    <property type="entry name" value="Winged helix' DNA-binding domain"/>
    <property type="match status" value="1"/>
</dbReference>
<evidence type="ECO:0000256" key="1">
    <source>
        <dbReference type="ARBA" id="ARBA00009437"/>
    </source>
</evidence>
<dbReference type="InterPro" id="IPR000847">
    <property type="entry name" value="LysR_HTH_N"/>
</dbReference>
<feature type="domain" description="HTH lysR-type" evidence="5">
    <location>
        <begin position="33"/>
        <end position="90"/>
    </location>
</feature>
<name>A0A0F6AEZ7_9GAMM</name>
<dbReference type="PROSITE" id="PS50931">
    <property type="entry name" value="HTH_LYSR"/>
    <property type="match status" value="1"/>
</dbReference>
<dbReference type="InterPro" id="IPR036388">
    <property type="entry name" value="WH-like_DNA-bd_sf"/>
</dbReference>
<keyword evidence="2" id="KW-0805">Transcription regulation</keyword>
<organism evidence="6 7">
    <name type="scientific">Pseudoalteromonas luteoviolacea S4054</name>
    <dbReference type="NCBI Taxonomy" id="1129367"/>
    <lineage>
        <taxon>Bacteria</taxon>
        <taxon>Pseudomonadati</taxon>
        <taxon>Pseudomonadota</taxon>
        <taxon>Gammaproteobacteria</taxon>
        <taxon>Alteromonadales</taxon>
        <taxon>Pseudoalteromonadaceae</taxon>
        <taxon>Pseudoalteromonas</taxon>
    </lineage>
</organism>
<dbReference type="Proteomes" id="UP000033434">
    <property type="component" value="Unassembled WGS sequence"/>
</dbReference>
<evidence type="ECO:0000256" key="4">
    <source>
        <dbReference type="ARBA" id="ARBA00023163"/>
    </source>
</evidence>
<dbReference type="Pfam" id="PF03466">
    <property type="entry name" value="LysR_substrate"/>
    <property type="match status" value="1"/>
</dbReference>
<reference evidence="6 7" key="1">
    <citation type="journal article" date="2015" name="BMC Genomics">
        <title>Genome mining reveals unlocked bioactive potential of marine Gram-negative bacteria.</title>
        <authorList>
            <person name="Machado H."/>
            <person name="Sonnenschein E.C."/>
            <person name="Melchiorsen J."/>
            <person name="Gram L."/>
        </authorList>
    </citation>
    <scope>NUCLEOTIDE SEQUENCE [LARGE SCALE GENOMIC DNA]</scope>
    <source>
        <strain evidence="6 7">S4054</strain>
    </source>
</reference>
<evidence type="ECO:0000313" key="7">
    <source>
        <dbReference type="Proteomes" id="UP000033434"/>
    </source>
</evidence>
<dbReference type="PANTHER" id="PTHR30537">
    <property type="entry name" value="HTH-TYPE TRANSCRIPTIONAL REGULATOR"/>
    <property type="match status" value="1"/>
</dbReference>
<dbReference type="Gene3D" id="3.40.190.290">
    <property type="match status" value="1"/>
</dbReference>
<dbReference type="PANTHER" id="PTHR30537:SF3">
    <property type="entry name" value="TRANSCRIPTIONAL REGULATORY PROTEIN"/>
    <property type="match status" value="1"/>
</dbReference>
<dbReference type="InterPro" id="IPR005119">
    <property type="entry name" value="LysR_subst-bd"/>
</dbReference>
<dbReference type="PATRIC" id="fig|1129367.4.peg.1285"/>
<dbReference type="InterPro" id="IPR036390">
    <property type="entry name" value="WH_DNA-bd_sf"/>
</dbReference>
<keyword evidence="4" id="KW-0804">Transcription</keyword>
<dbReference type="GO" id="GO:0006351">
    <property type="term" value="P:DNA-templated transcription"/>
    <property type="evidence" value="ECO:0007669"/>
    <property type="project" value="TreeGrafter"/>
</dbReference>